<dbReference type="InterPro" id="IPR029058">
    <property type="entry name" value="AB_hydrolase_fold"/>
</dbReference>
<dbReference type="Proteomes" id="UP000189818">
    <property type="component" value="Unassembled WGS sequence"/>
</dbReference>
<organism evidence="1 2">
    <name type="scientific">Rhizorhabdus histidinilytica</name>
    <dbReference type="NCBI Taxonomy" id="439228"/>
    <lineage>
        <taxon>Bacteria</taxon>
        <taxon>Pseudomonadati</taxon>
        <taxon>Pseudomonadota</taxon>
        <taxon>Alphaproteobacteria</taxon>
        <taxon>Sphingomonadales</taxon>
        <taxon>Sphingomonadaceae</taxon>
        <taxon>Rhizorhabdus</taxon>
    </lineage>
</organism>
<sequence>MEMRFDVSAAAGLGEPCHIAGTLFPPAAARDGPLAIALLVPGGGYTRRYYDLHVAGHDGYSAARRLADRGIAAVAIDSLGTGGSSIPEDGRRVTLDVQAATLAEVAHQLRHAAREGVLMPGVAAREPVVIGIGHSLGGCTITLQQGDHAACDAVAVLGFSCRYIRTAVDPKTGERLRPRIPAERDGYNRSDPSSHRDRFYTASVPRAVIEAEESTRVAMPDGVAEVLIPGRSAPAAGRIEVPVLLGFGEFDVSPDPHAEPGFYRSSRDISLLILPDAAHCHNSASGRAGFWHRIGDWIDMVAAGHATA</sequence>
<dbReference type="AlphaFoldDB" id="A0A1T5ES06"/>
<dbReference type="OrthoDB" id="4512892at2"/>
<evidence type="ECO:0000313" key="1">
    <source>
        <dbReference type="EMBL" id="SKB86727.1"/>
    </source>
</evidence>
<gene>
    <name evidence="1" type="ORF">SAMN06295920_107181</name>
</gene>
<accession>A0A1T5ES06</accession>
<evidence type="ECO:0000313" key="2">
    <source>
        <dbReference type="Proteomes" id="UP000189818"/>
    </source>
</evidence>
<name>A0A1T5ES06_9SPHN</name>
<dbReference type="PANTHER" id="PTHR22946">
    <property type="entry name" value="DIENELACTONE HYDROLASE DOMAIN-CONTAINING PROTEIN-RELATED"/>
    <property type="match status" value="1"/>
</dbReference>
<keyword evidence="1" id="KW-0378">Hydrolase</keyword>
<proteinExistence type="predicted"/>
<dbReference type="Gene3D" id="3.40.50.1820">
    <property type="entry name" value="alpha/beta hydrolase"/>
    <property type="match status" value="1"/>
</dbReference>
<dbReference type="GO" id="GO:0016787">
    <property type="term" value="F:hydrolase activity"/>
    <property type="evidence" value="ECO:0007669"/>
    <property type="project" value="UniProtKB-KW"/>
</dbReference>
<dbReference type="InterPro" id="IPR050261">
    <property type="entry name" value="FrsA_esterase"/>
</dbReference>
<protein>
    <submittedName>
        <fullName evidence="1">Lysophospholipase, alpha-beta hydrolase superfamily</fullName>
    </submittedName>
</protein>
<dbReference type="STRING" id="439228.SAMN06295920_107181"/>
<reference evidence="2" key="1">
    <citation type="submission" date="2017-02" db="EMBL/GenBank/DDBJ databases">
        <authorList>
            <person name="Varghese N."/>
            <person name="Submissions S."/>
        </authorList>
    </citation>
    <scope>NUCLEOTIDE SEQUENCE [LARGE SCALE GENOMIC DNA]</scope>
    <source>
        <strain evidence="2">UM2</strain>
    </source>
</reference>
<dbReference type="EMBL" id="FUYM01000007">
    <property type="protein sequence ID" value="SKB86727.1"/>
    <property type="molecule type" value="Genomic_DNA"/>
</dbReference>
<dbReference type="SUPFAM" id="SSF53474">
    <property type="entry name" value="alpha/beta-Hydrolases"/>
    <property type="match status" value="1"/>
</dbReference>
<keyword evidence="2" id="KW-1185">Reference proteome</keyword>
<dbReference type="RefSeq" id="WP_079649275.1">
    <property type="nucleotide sequence ID" value="NZ_FUYM01000007.1"/>
</dbReference>